<keyword evidence="1" id="KW-0812">Transmembrane</keyword>
<dbReference type="InterPro" id="IPR025738">
    <property type="entry name" value="BatD"/>
</dbReference>
<reference evidence="4 5" key="1">
    <citation type="submission" date="2018-02" db="EMBL/GenBank/DDBJ databases">
        <title>Comparative genomes isolates from brazilian mangrove.</title>
        <authorList>
            <person name="Araujo J.E."/>
            <person name="Taketani R.G."/>
            <person name="Silva M.C.P."/>
            <person name="Loureco M.V."/>
            <person name="Andreote F.D."/>
        </authorList>
    </citation>
    <scope>NUCLEOTIDE SEQUENCE [LARGE SCALE GENOMIC DNA]</scope>
    <source>
        <strain evidence="4 5">NAP PRIS-MGV</strain>
    </source>
</reference>
<sequence>MRNVWLFVLMLMLSGPHGLFAEDVVPVTSRIEAKNPWVGERIAFYVEVRAKGSFDGATSFSLPEVPQTVIVKVGSPIVSSQQEGDDTWFVQIHEFAVFTQAAGKLTIPTFAVRYGHHDGFVGPVHQESGEVPEASVEVQAPAGRKPGQFLITTDQLEIAETWQPEPGKIKQGDIVERTISQQAEEMTGMALSPPSLAAAEGVRVYPGQPSVADKFDRGELTGKRTDVIKYRFDQSGTMIIPESTYVWWDPEKKRFGTKQLPAVTFDVEAVAVPEEAEAVGPASRIWLYSLILVGAVIAIGVWQHRRLADWLRRCWKVWNPPQAVAARRLRSACRRNDVSLAEAAWSAWQNLQAADWSPSPQLQTAVDQMHRCRYARPPLENWNGAELLRAFQSQRKQRNKAEVTSPLPVMNPVR</sequence>
<feature type="signal peptide" evidence="2">
    <location>
        <begin position="1"/>
        <end position="21"/>
    </location>
</feature>
<dbReference type="Pfam" id="PF25607">
    <property type="entry name" value="DUF7939"/>
    <property type="match status" value="1"/>
</dbReference>
<name>A0A2S8G6Z4_9BACT</name>
<dbReference type="InterPro" id="IPR057699">
    <property type="entry name" value="DUF7939"/>
</dbReference>
<evidence type="ECO:0000256" key="2">
    <source>
        <dbReference type="SAM" id="SignalP"/>
    </source>
</evidence>
<feature type="domain" description="DUF7939" evidence="3">
    <location>
        <begin position="324"/>
        <end position="397"/>
    </location>
</feature>
<evidence type="ECO:0000259" key="3">
    <source>
        <dbReference type="Pfam" id="PF25607"/>
    </source>
</evidence>
<evidence type="ECO:0000256" key="1">
    <source>
        <dbReference type="SAM" id="Phobius"/>
    </source>
</evidence>
<comment type="caution">
    <text evidence="4">The sequence shown here is derived from an EMBL/GenBank/DDBJ whole genome shotgun (WGS) entry which is preliminary data.</text>
</comment>
<keyword evidence="1" id="KW-1133">Transmembrane helix</keyword>
<dbReference type="Proteomes" id="UP000239388">
    <property type="component" value="Unassembled WGS sequence"/>
</dbReference>
<evidence type="ECO:0000313" key="5">
    <source>
        <dbReference type="Proteomes" id="UP000239388"/>
    </source>
</evidence>
<dbReference type="PANTHER" id="PTHR40940:SF1">
    <property type="entry name" value="PROTEIN BATD"/>
    <property type="match status" value="1"/>
</dbReference>
<dbReference type="EMBL" id="PUIB01000009">
    <property type="protein sequence ID" value="PQO40226.1"/>
    <property type="molecule type" value="Genomic_DNA"/>
</dbReference>
<evidence type="ECO:0000313" key="4">
    <source>
        <dbReference type="EMBL" id="PQO40226.1"/>
    </source>
</evidence>
<gene>
    <name evidence="4" type="ORF">C5Y98_06385</name>
</gene>
<feature type="chain" id="PRO_5015691606" description="DUF7939 domain-containing protein" evidence="2">
    <location>
        <begin position="22"/>
        <end position="414"/>
    </location>
</feature>
<dbReference type="AlphaFoldDB" id="A0A2S8G6Z4"/>
<keyword evidence="1" id="KW-0472">Membrane</keyword>
<proteinExistence type="predicted"/>
<feature type="transmembrane region" description="Helical" evidence="1">
    <location>
        <begin position="285"/>
        <end position="303"/>
    </location>
</feature>
<dbReference type="RefSeq" id="WP_105352609.1">
    <property type="nucleotide sequence ID" value="NZ_PUIB01000009.1"/>
</dbReference>
<accession>A0A2S8G6Z4</accession>
<organism evidence="4 5">
    <name type="scientific">Blastopirellula marina</name>
    <dbReference type="NCBI Taxonomy" id="124"/>
    <lineage>
        <taxon>Bacteria</taxon>
        <taxon>Pseudomonadati</taxon>
        <taxon>Planctomycetota</taxon>
        <taxon>Planctomycetia</taxon>
        <taxon>Pirellulales</taxon>
        <taxon>Pirellulaceae</taxon>
        <taxon>Blastopirellula</taxon>
    </lineage>
</organism>
<dbReference type="OrthoDB" id="265905at2"/>
<keyword evidence="2" id="KW-0732">Signal</keyword>
<protein>
    <recommendedName>
        <fullName evidence="3">DUF7939 domain-containing protein</fullName>
    </recommendedName>
</protein>
<dbReference type="PANTHER" id="PTHR40940">
    <property type="entry name" value="PROTEIN BATD-RELATED"/>
    <property type="match status" value="1"/>
</dbReference>